<name>A0A6C0ISU9_9ZZZZ</name>
<reference evidence="1" key="1">
    <citation type="journal article" date="2020" name="Nature">
        <title>Giant virus diversity and host interactions through global metagenomics.</title>
        <authorList>
            <person name="Schulz F."/>
            <person name="Roux S."/>
            <person name="Paez-Espino D."/>
            <person name="Jungbluth S."/>
            <person name="Walsh D.A."/>
            <person name="Denef V.J."/>
            <person name="McMahon K.D."/>
            <person name="Konstantinidis K.T."/>
            <person name="Eloe-Fadrosh E.A."/>
            <person name="Kyrpides N.C."/>
            <person name="Woyke T."/>
        </authorList>
    </citation>
    <scope>NUCLEOTIDE SEQUENCE</scope>
    <source>
        <strain evidence="1">GVMAG-M-3300024302-11</strain>
    </source>
</reference>
<evidence type="ECO:0000313" key="1">
    <source>
        <dbReference type="EMBL" id="QHT96268.1"/>
    </source>
</evidence>
<accession>A0A6C0ISU9</accession>
<dbReference type="EMBL" id="MN740255">
    <property type="protein sequence ID" value="QHT96268.1"/>
    <property type="molecule type" value="Genomic_DNA"/>
</dbReference>
<organism evidence="1">
    <name type="scientific">viral metagenome</name>
    <dbReference type="NCBI Taxonomy" id="1070528"/>
    <lineage>
        <taxon>unclassified sequences</taxon>
        <taxon>metagenomes</taxon>
        <taxon>organismal metagenomes</taxon>
    </lineage>
</organism>
<sequence length="409" mass="48600">METINSKKELQNYIYLLNESCNKSKLKLTSQNISSQDEFNLNDELNSFFDNLTNVSFTTSKDVLHPNLIAFLIKNDICSIKRINDAKNKIICFLENNITKKNIYISKQIWFGYLFFEKLKTYRKKKFMKDFFDEDGYIQNLKIEEWSRSWNGVKNTRRLDFELDIGNDRKIVIEYLEDHHTNELKDWNLYQSIRLVDILFGDKKDQIVHFAFVWDKLITDTYIKQKVKYIVNKIKDFHNIDNEKEYTISILNEEIKNKKLSEIFYESYLNENKPVIDLRIIFKFFKIKSDNKDIVRKRFFDTVTSLNIEDNYNENISDEDSLNEDDEYISNEDLTVYYENIDNIVNLSNSGLCLFLSICQLDDFDNITQFSDITTFINKIGKSAYKSACKIRNIIISQKENLISGLDDI</sequence>
<proteinExistence type="predicted"/>
<protein>
    <submittedName>
        <fullName evidence="1">Uncharacterized protein</fullName>
    </submittedName>
</protein>
<dbReference type="AlphaFoldDB" id="A0A6C0ISU9"/>